<sequence length="156" mass="16466">MILGIYSTLIGFLPTGKRIIGSSCHPYVGGYGHAEEGRGQEAMDLEWGVVPVADLGGDGAGEAADLGWRVALAGRPRVGSGAGVGWKNMRQLGLGIGMRDGRMGDGDRMGERAHGAMGLHAINDKHKGFFAKTSGVTWRQVEVVTPCKMLSKQQMG</sequence>
<proteinExistence type="predicted"/>
<evidence type="ECO:0000313" key="2">
    <source>
        <dbReference type="Proteomes" id="UP000729402"/>
    </source>
</evidence>
<organism evidence="1 2">
    <name type="scientific">Zizania palustris</name>
    <name type="common">Northern wild rice</name>
    <dbReference type="NCBI Taxonomy" id="103762"/>
    <lineage>
        <taxon>Eukaryota</taxon>
        <taxon>Viridiplantae</taxon>
        <taxon>Streptophyta</taxon>
        <taxon>Embryophyta</taxon>
        <taxon>Tracheophyta</taxon>
        <taxon>Spermatophyta</taxon>
        <taxon>Magnoliopsida</taxon>
        <taxon>Liliopsida</taxon>
        <taxon>Poales</taxon>
        <taxon>Poaceae</taxon>
        <taxon>BOP clade</taxon>
        <taxon>Oryzoideae</taxon>
        <taxon>Oryzeae</taxon>
        <taxon>Zizaniinae</taxon>
        <taxon>Zizania</taxon>
    </lineage>
</organism>
<reference evidence="1" key="2">
    <citation type="submission" date="2021-02" db="EMBL/GenBank/DDBJ databases">
        <authorList>
            <person name="Kimball J.A."/>
            <person name="Haas M.W."/>
            <person name="Macchietto M."/>
            <person name="Kono T."/>
            <person name="Duquette J."/>
            <person name="Shao M."/>
        </authorList>
    </citation>
    <scope>NUCLEOTIDE SEQUENCE</scope>
    <source>
        <tissue evidence="1">Fresh leaf tissue</tissue>
    </source>
</reference>
<name>A0A8J5WRF2_ZIZPA</name>
<comment type="caution">
    <text evidence="1">The sequence shown here is derived from an EMBL/GenBank/DDBJ whole genome shotgun (WGS) entry which is preliminary data.</text>
</comment>
<gene>
    <name evidence="1" type="ORF">GUJ93_ZPchr0013g35516</name>
</gene>
<accession>A0A8J5WRF2</accession>
<evidence type="ECO:0000313" key="1">
    <source>
        <dbReference type="EMBL" id="KAG8096245.1"/>
    </source>
</evidence>
<dbReference type="Proteomes" id="UP000729402">
    <property type="component" value="Unassembled WGS sequence"/>
</dbReference>
<protein>
    <submittedName>
        <fullName evidence="1">Uncharacterized protein</fullName>
    </submittedName>
</protein>
<dbReference type="AlphaFoldDB" id="A0A8J5WRF2"/>
<keyword evidence="2" id="KW-1185">Reference proteome</keyword>
<reference evidence="1" key="1">
    <citation type="journal article" date="2021" name="bioRxiv">
        <title>Whole Genome Assembly and Annotation of Northern Wild Rice, Zizania palustris L., Supports a Whole Genome Duplication in the Zizania Genus.</title>
        <authorList>
            <person name="Haas M."/>
            <person name="Kono T."/>
            <person name="Macchietto M."/>
            <person name="Millas R."/>
            <person name="McGilp L."/>
            <person name="Shao M."/>
            <person name="Duquette J."/>
            <person name="Hirsch C.N."/>
            <person name="Kimball J."/>
        </authorList>
    </citation>
    <scope>NUCLEOTIDE SEQUENCE</scope>
    <source>
        <tissue evidence="1">Fresh leaf tissue</tissue>
    </source>
</reference>
<dbReference type="EMBL" id="JAAALK010000079">
    <property type="protein sequence ID" value="KAG8096245.1"/>
    <property type="molecule type" value="Genomic_DNA"/>
</dbReference>